<dbReference type="Proteomes" id="UP001060215">
    <property type="component" value="Chromosome 8"/>
</dbReference>
<evidence type="ECO:0000313" key="2">
    <source>
        <dbReference type="Proteomes" id="UP001060215"/>
    </source>
</evidence>
<sequence length="436" mass="45859">MPSGAKKRKSAKKKQQKEEANNNKNNSAIHSLGDDDPKVHDEKESHGGEAGSLASQDHHNHSHPFTEGEEEEMEKREDTLTVRSIVTESEPVVGISGNGKSTPNVAMDASSDIQIDKKMKRVDDSDSKNVSIEYVEPVKESNGGQMSLDLGKNVSIEYVESVKESNSGQVSLDGGSSSSGSSSSDDESHVIEKNVVVIESGESKADDPNLAAESAAFADSVKPADLPEVTQATDGVPVMDACNLVVGEPKEEAYDPVAANAPPINLVEPSDFAEITPVTVGDPVIEGTTSLVDSENVSKTVVPVNDSLAIENSMHSTMFELGLKESGKNESSGVSPVVMDMGSQPKEDKVASKADENSSVSSGTGFATQEDEQVKPLASSSILAVDHSNGAGHVKDSVISECSDGQPLVASAPRLARTTSWMSCCGIFELFIGSGR</sequence>
<proteinExistence type="predicted"/>
<gene>
    <name evidence="1" type="ORF">LOK49_LG09G02199</name>
</gene>
<comment type="caution">
    <text evidence="1">The sequence shown here is derived from an EMBL/GenBank/DDBJ whole genome shotgun (WGS) entry which is preliminary data.</text>
</comment>
<protein>
    <submittedName>
        <fullName evidence="1">Uncharacterized protein</fullName>
    </submittedName>
</protein>
<evidence type="ECO:0000313" key="1">
    <source>
        <dbReference type="EMBL" id="KAI7999681.1"/>
    </source>
</evidence>
<name>A0ACC0GJT1_9ERIC</name>
<keyword evidence="2" id="KW-1185">Reference proteome</keyword>
<organism evidence="1 2">
    <name type="scientific">Camellia lanceoleosa</name>
    <dbReference type="NCBI Taxonomy" id="1840588"/>
    <lineage>
        <taxon>Eukaryota</taxon>
        <taxon>Viridiplantae</taxon>
        <taxon>Streptophyta</taxon>
        <taxon>Embryophyta</taxon>
        <taxon>Tracheophyta</taxon>
        <taxon>Spermatophyta</taxon>
        <taxon>Magnoliopsida</taxon>
        <taxon>eudicotyledons</taxon>
        <taxon>Gunneridae</taxon>
        <taxon>Pentapetalae</taxon>
        <taxon>asterids</taxon>
        <taxon>Ericales</taxon>
        <taxon>Theaceae</taxon>
        <taxon>Camellia</taxon>
    </lineage>
</organism>
<accession>A0ACC0GJT1</accession>
<reference evidence="1 2" key="1">
    <citation type="journal article" date="2022" name="Plant J.">
        <title>Chromosome-level genome of Camellia lanceoleosa provides a valuable resource for understanding genome evolution and self-incompatibility.</title>
        <authorList>
            <person name="Gong W."/>
            <person name="Xiao S."/>
            <person name="Wang L."/>
            <person name="Liao Z."/>
            <person name="Chang Y."/>
            <person name="Mo W."/>
            <person name="Hu G."/>
            <person name="Li W."/>
            <person name="Zhao G."/>
            <person name="Zhu H."/>
            <person name="Hu X."/>
            <person name="Ji K."/>
            <person name="Xiang X."/>
            <person name="Song Q."/>
            <person name="Yuan D."/>
            <person name="Jin S."/>
            <person name="Zhang L."/>
        </authorList>
    </citation>
    <scope>NUCLEOTIDE SEQUENCE [LARGE SCALE GENOMIC DNA]</scope>
    <source>
        <strain evidence="1">SQ_2022a</strain>
    </source>
</reference>
<dbReference type="EMBL" id="CM045765">
    <property type="protein sequence ID" value="KAI7999681.1"/>
    <property type="molecule type" value="Genomic_DNA"/>
</dbReference>